<comment type="similarity">
    <text evidence="1">Belongs to the dynein light chain family.</text>
</comment>
<evidence type="ECO:0000313" key="3">
    <source>
        <dbReference type="Proteomes" id="UP001370490"/>
    </source>
</evidence>
<protein>
    <recommendedName>
        <fullName evidence="1">Dynein light chain</fullName>
    </recommendedName>
</protein>
<dbReference type="InterPro" id="IPR001372">
    <property type="entry name" value="Dynein_light_chain_typ-1/2"/>
</dbReference>
<comment type="subcellular location">
    <subcellularLocation>
        <location evidence="1">Cytoplasm</location>
        <location evidence="1">Cytoskeleton</location>
    </subcellularLocation>
</comment>
<gene>
    <name evidence="2" type="ORF">RJ641_026066</name>
</gene>
<dbReference type="SUPFAM" id="SSF54648">
    <property type="entry name" value="DLC"/>
    <property type="match status" value="1"/>
</dbReference>
<comment type="caution">
    <text evidence="2">The sequence shown here is derived from an EMBL/GenBank/DDBJ whole genome shotgun (WGS) entry which is preliminary data.</text>
</comment>
<keyword evidence="1" id="KW-0493">Microtubule</keyword>
<dbReference type="PANTHER" id="PTHR11886">
    <property type="entry name" value="DYNEIN LIGHT CHAIN"/>
    <property type="match status" value="1"/>
</dbReference>
<dbReference type="Gene3D" id="3.30.740.10">
    <property type="entry name" value="Protein Inhibitor Of Neuronal Nitric Oxide Synthase"/>
    <property type="match status" value="1"/>
</dbReference>
<keyword evidence="1" id="KW-0505">Motor protein</keyword>
<dbReference type="EMBL" id="JBAMMX010000003">
    <property type="protein sequence ID" value="KAK6944964.1"/>
    <property type="molecule type" value="Genomic_DNA"/>
</dbReference>
<keyword evidence="3" id="KW-1185">Reference proteome</keyword>
<organism evidence="2 3">
    <name type="scientific">Dillenia turbinata</name>
    <dbReference type="NCBI Taxonomy" id="194707"/>
    <lineage>
        <taxon>Eukaryota</taxon>
        <taxon>Viridiplantae</taxon>
        <taxon>Streptophyta</taxon>
        <taxon>Embryophyta</taxon>
        <taxon>Tracheophyta</taxon>
        <taxon>Spermatophyta</taxon>
        <taxon>Magnoliopsida</taxon>
        <taxon>eudicotyledons</taxon>
        <taxon>Gunneridae</taxon>
        <taxon>Pentapetalae</taxon>
        <taxon>Dilleniales</taxon>
        <taxon>Dilleniaceae</taxon>
        <taxon>Dillenia</taxon>
    </lineage>
</organism>
<dbReference type="InterPro" id="IPR037177">
    <property type="entry name" value="DLC_sf"/>
</dbReference>
<dbReference type="GO" id="GO:0045505">
    <property type="term" value="F:dynein intermediate chain binding"/>
    <property type="evidence" value="ECO:0007669"/>
    <property type="project" value="TreeGrafter"/>
</dbReference>
<dbReference type="PANTHER" id="PTHR11886:SF106">
    <property type="entry name" value="DYNEIN LIGHT CHAIN"/>
    <property type="match status" value="1"/>
</dbReference>
<name>A0AAN8W2M1_9MAGN</name>
<dbReference type="SMART" id="SM01375">
    <property type="entry name" value="Dynein_light"/>
    <property type="match status" value="1"/>
</dbReference>
<evidence type="ECO:0000256" key="1">
    <source>
        <dbReference type="RuleBase" id="RU365010"/>
    </source>
</evidence>
<reference evidence="2 3" key="1">
    <citation type="submission" date="2023-12" db="EMBL/GenBank/DDBJ databases">
        <title>A high-quality genome assembly for Dillenia turbinata (Dilleniales).</title>
        <authorList>
            <person name="Chanderbali A."/>
        </authorList>
    </citation>
    <scope>NUCLEOTIDE SEQUENCE [LARGE SCALE GENOMIC DNA]</scope>
    <source>
        <strain evidence="2">LSX21</strain>
        <tissue evidence="2">Leaf</tissue>
    </source>
</reference>
<evidence type="ECO:0000313" key="2">
    <source>
        <dbReference type="EMBL" id="KAK6944964.1"/>
    </source>
</evidence>
<dbReference type="GO" id="GO:0005874">
    <property type="term" value="C:microtubule"/>
    <property type="evidence" value="ECO:0007669"/>
    <property type="project" value="UniProtKB-KW"/>
</dbReference>
<accession>A0AAN8W2M1</accession>
<dbReference type="Proteomes" id="UP001370490">
    <property type="component" value="Unassembled WGS sequence"/>
</dbReference>
<proteinExistence type="inferred from homology"/>
<dbReference type="Pfam" id="PF01221">
    <property type="entry name" value="Dynein_light"/>
    <property type="match status" value="1"/>
</dbReference>
<keyword evidence="1" id="KW-0206">Cytoskeleton</keyword>
<dbReference type="GO" id="GO:0005868">
    <property type="term" value="C:cytoplasmic dynein complex"/>
    <property type="evidence" value="ECO:0007669"/>
    <property type="project" value="TreeGrafter"/>
</dbReference>
<dbReference type="AlphaFoldDB" id="A0AAN8W2M1"/>
<keyword evidence="1" id="KW-0963">Cytoplasm</keyword>
<dbReference type="GO" id="GO:0007017">
    <property type="term" value="P:microtubule-based process"/>
    <property type="evidence" value="ECO:0007669"/>
    <property type="project" value="InterPro"/>
</dbReference>
<sequence length="96" mass="10805">MLEGKAVIKETDMPMKMQVQALASASRALDLYDVFDCLSIAASIKKEFDDKYGFGWQCVNLGMTTGDRIINLVKQAVRRDVRPEFGIFQDIHAIGY</sequence>
<keyword evidence="1" id="KW-0243">Dynein</keyword>